<dbReference type="Proteomes" id="UP001177140">
    <property type="component" value="Unassembled WGS sequence"/>
</dbReference>
<sequence>MAIKTLSLVSFLLFISVVLQSMNVNASEHACLQPFINDGYIIYMNDRETSCTGALMRWRYSPTDDVHGQDCIGWCLSFHESYGVNCAQMNADETSTMYCSSYQGCP</sequence>
<feature type="signal peptide" evidence="1">
    <location>
        <begin position="1"/>
        <end position="26"/>
    </location>
</feature>
<keyword evidence="1" id="KW-0732">Signal</keyword>
<reference evidence="2" key="1">
    <citation type="submission" date="2022-03" db="EMBL/GenBank/DDBJ databases">
        <title>A functionally conserved STORR gene fusion in Papaver species that diverged 16.8 million years ago.</title>
        <authorList>
            <person name="Catania T."/>
        </authorList>
    </citation>
    <scope>NUCLEOTIDE SEQUENCE</scope>
    <source>
        <strain evidence="2">S-191538</strain>
    </source>
</reference>
<dbReference type="EMBL" id="JAJJMA010147916">
    <property type="protein sequence ID" value="MCL7034644.1"/>
    <property type="molecule type" value="Genomic_DNA"/>
</dbReference>
<feature type="chain" id="PRO_5041443537" evidence="1">
    <location>
        <begin position="27"/>
        <end position="106"/>
    </location>
</feature>
<organism evidence="2 3">
    <name type="scientific">Papaver nudicaule</name>
    <name type="common">Iceland poppy</name>
    <dbReference type="NCBI Taxonomy" id="74823"/>
    <lineage>
        <taxon>Eukaryota</taxon>
        <taxon>Viridiplantae</taxon>
        <taxon>Streptophyta</taxon>
        <taxon>Embryophyta</taxon>
        <taxon>Tracheophyta</taxon>
        <taxon>Spermatophyta</taxon>
        <taxon>Magnoliopsida</taxon>
        <taxon>Ranunculales</taxon>
        <taxon>Papaveraceae</taxon>
        <taxon>Papaveroideae</taxon>
        <taxon>Papaver</taxon>
    </lineage>
</organism>
<evidence type="ECO:0000256" key="1">
    <source>
        <dbReference type="SAM" id="SignalP"/>
    </source>
</evidence>
<keyword evidence="3" id="KW-1185">Reference proteome</keyword>
<accession>A0AA41S7W5</accession>
<name>A0AA41S7W5_PAPNU</name>
<evidence type="ECO:0000313" key="2">
    <source>
        <dbReference type="EMBL" id="MCL7034644.1"/>
    </source>
</evidence>
<gene>
    <name evidence="2" type="ORF">MKW94_023844</name>
</gene>
<comment type="caution">
    <text evidence="2">The sequence shown here is derived from an EMBL/GenBank/DDBJ whole genome shotgun (WGS) entry which is preliminary data.</text>
</comment>
<dbReference type="AlphaFoldDB" id="A0AA41S7W5"/>
<evidence type="ECO:0000313" key="3">
    <source>
        <dbReference type="Proteomes" id="UP001177140"/>
    </source>
</evidence>
<proteinExistence type="predicted"/>
<protein>
    <submittedName>
        <fullName evidence="2">Uncharacterized protein</fullName>
    </submittedName>
</protein>